<evidence type="ECO:0000313" key="1">
    <source>
        <dbReference type="EMBL" id="MDR6939308.1"/>
    </source>
</evidence>
<dbReference type="SUPFAM" id="SSF52540">
    <property type="entry name" value="P-loop containing nucleoside triphosphate hydrolases"/>
    <property type="match status" value="1"/>
</dbReference>
<dbReference type="Proteomes" id="UP001266099">
    <property type="component" value="Unassembled WGS sequence"/>
</dbReference>
<dbReference type="EC" id="2.7.1.48" evidence="1"/>
<protein>
    <submittedName>
        <fullName evidence="1">Uridine kinase</fullName>
        <ecNumber evidence="1">2.7.1.48</ecNumber>
    </submittedName>
</protein>
<keyword evidence="1" id="KW-0808">Transferase</keyword>
<accession>A0ABU1T1P3</accession>
<dbReference type="EMBL" id="JAVDUJ010000001">
    <property type="protein sequence ID" value="MDR6939308.1"/>
    <property type="molecule type" value="Genomic_DNA"/>
</dbReference>
<keyword evidence="2" id="KW-1185">Reference proteome</keyword>
<evidence type="ECO:0000313" key="2">
    <source>
        <dbReference type="Proteomes" id="UP001266099"/>
    </source>
</evidence>
<keyword evidence="1" id="KW-0418">Kinase</keyword>
<dbReference type="InterPro" id="IPR027417">
    <property type="entry name" value="P-loop_NTPase"/>
</dbReference>
<sequence>MATSLTTDGLFDLPDDIKREPHAQVILITGPSGSGKTRFVSRTGLPVVSLDEFYYDGDRPGLPRRHGMVDWDSIRTWDRAGAINALVELCTQGATQIPIYDIPSNARIGERDLDLDGRRYVLAEGIFAADIIDDLRREGILADALCICRPRIQTFWFRLMRDLDEARKPLPNLLRRGFAHFMREPKMYAALEAKGARKVSYSEAQEALTQVLAAQRWGKLSEH</sequence>
<name>A0ABU1T1P3_9ACTO</name>
<organism evidence="1 2">
    <name type="scientific">Arcanobacterium hippocoleae</name>
    <dbReference type="NCBI Taxonomy" id="149017"/>
    <lineage>
        <taxon>Bacteria</taxon>
        <taxon>Bacillati</taxon>
        <taxon>Actinomycetota</taxon>
        <taxon>Actinomycetes</taxon>
        <taxon>Actinomycetales</taxon>
        <taxon>Actinomycetaceae</taxon>
        <taxon>Arcanobacterium</taxon>
    </lineage>
</organism>
<comment type="caution">
    <text evidence="1">The sequence shown here is derived from an EMBL/GenBank/DDBJ whole genome shotgun (WGS) entry which is preliminary data.</text>
</comment>
<dbReference type="GO" id="GO:0004849">
    <property type="term" value="F:uridine kinase activity"/>
    <property type="evidence" value="ECO:0007669"/>
    <property type="project" value="UniProtKB-EC"/>
</dbReference>
<proteinExistence type="predicted"/>
<reference evidence="1 2" key="1">
    <citation type="submission" date="2023-07" db="EMBL/GenBank/DDBJ databases">
        <title>Sequencing the genomes of 1000 actinobacteria strains.</title>
        <authorList>
            <person name="Klenk H.-P."/>
        </authorList>
    </citation>
    <scope>NUCLEOTIDE SEQUENCE [LARGE SCALE GENOMIC DNA]</scope>
    <source>
        <strain evidence="1 2">DSM 15539</strain>
    </source>
</reference>
<dbReference type="Gene3D" id="3.40.50.300">
    <property type="entry name" value="P-loop containing nucleotide triphosphate hydrolases"/>
    <property type="match status" value="1"/>
</dbReference>
<dbReference type="RefSeq" id="WP_309955898.1">
    <property type="nucleotide sequence ID" value="NZ_JAVDUJ010000001.1"/>
</dbReference>
<gene>
    <name evidence="1" type="ORF">J2S36_000851</name>
</gene>